<sequence length="309" mass="32088">MLVAVGLAALGTAASAQRPAAPPVPPPPADLQARSVVPGLWVIDETPAHGGSITILAGPEGLLLVDTGVESWAPAVAATVSRLGPGPVRYVINTHAHVDEIAGNGFFAGKGATIVGQDGVREFMLTPRAPPAGADGRTARQARAFPREAAPTITFDREMGLTFGGQELRLIAVPRAHTASDILIRFPALDVIVVGDVLRAGEFPSINRADGGTLDGMLAGLDRILALAGPNTWLITSHGQVVHRDAAEAQRRLLITARDHAAAMIGQGKSLDEVQAADITQGLGAEALPGHVSAQQFVRDLYNELKARG</sequence>
<dbReference type="AlphaFoldDB" id="A0A7X1FSE5"/>
<dbReference type="Pfam" id="PF00753">
    <property type="entry name" value="Lactamase_B"/>
    <property type="match status" value="1"/>
</dbReference>
<dbReference type="RefSeq" id="WP_185664426.1">
    <property type="nucleotide sequence ID" value="NZ_JACLAW010000008.1"/>
</dbReference>
<dbReference type="EMBL" id="JACLAW010000008">
    <property type="protein sequence ID" value="MBC2666123.1"/>
    <property type="molecule type" value="Genomic_DNA"/>
</dbReference>
<evidence type="ECO:0000313" key="4">
    <source>
        <dbReference type="Proteomes" id="UP000566813"/>
    </source>
</evidence>
<dbReference type="Proteomes" id="UP000566813">
    <property type="component" value="Unassembled WGS sequence"/>
</dbReference>
<organism evidence="3 4">
    <name type="scientific">Novosphingobium flavum</name>
    <dbReference type="NCBI Taxonomy" id="1778672"/>
    <lineage>
        <taxon>Bacteria</taxon>
        <taxon>Pseudomonadati</taxon>
        <taxon>Pseudomonadota</taxon>
        <taxon>Alphaproteobacteria</taxon>
        <taxon>Sphingomonadales</taxon>
        <taxon>Sphingomonadaceae</taxon>
        <taxon>Novosphingobium</taxon>
    </lineage>
</organism>
<name>A0A7X1FSE5_9SPHN</name>
<evidence type="ECO:0000313" key="3">
    <source>
        <dbReference type="EMBL" id="MBC2666123.1"/>
    </source>
</evidence>
<keyword evidence="3" id="KW-0378">Hydrolase</keyword>
<dbReference type="InterPro" id="IPR001279">
    <property type="entry name" value="Metallo-B-lactamas"/>
</dbReference>
<dbReference type="SMART" id="SM00849">
    <property type="entry name" value="Lactamase_B"/>
    <property type="match status" value="1"/>
</dbReference>
<comment type="similarity">
    <text evidence="1">Belongs to the metallo-beta-lactamase superfamily. Class-B beta-lactamase family.</text>
</comment>
<dbReference type="PANTHER" id="PTHR42951:SF4">
    <property type="entry name" value="ACYL-COENZYME A THIOESTERASE MBLAC2"/>
    <property type="match status" value="1"/>
</dbReference>
<dbReference type="InterPro" id="IPR050855">
    <property type="entry name" value="NDM-1-like"/>
</dbReference>
<evidence type="ECO:0000256" key="1">
    <source>
        <dbReference type="ARBA" id="ARBA00005250"/>
    </source>
</evidence>
<dbReference type="GO" id="GO:0016787">
    <property type="term" value="F:hydrolase activity"/>
    <property type="evidence" value="ECO:0007669"/>
    <property type="project" value="UniProtKB-KW"/>
</dbReference>
<dbReference type="PANTHER" id="PTHR42951">
    <property type="entry name" value="METALLO-BETA-LACTAMASE DOMAIN-CONTAINING"/>
    <property type="match status" value="1"/>
</dbReference>
<proteinExistence type="inferred from homology"/>
<keyword evidence="4" id="KW-1185">Reference proteome</keyword>
<reference evidence="3 4" key="1">
    <citation type="submission" date="2020-08" db="EMBL/GenBank/DDBJ databases">
        <title>The genome sequence of type strain Novosphingobium flavum NBRC 111647.</title>
        <authorList>
            <person name="Liu Y."/>
        </authorList>
    </citation>
    <scope>NUCLEOTIDE SEQUENCE [LARGE SCALE GENOMIC DNA]</scope>
    <source>
        <strain evidence="3 4">NBRC 111647</strain>
    </source>
</reference>
<gene>
    <name evidence="3" type="ORF">H7F51_11400</name>
</gene>
<feature type="domain" description="Metallo-beta-lactamase" evidence="2">
    <location>
        <begin position="50"/>
        <end position="238"/>
    </location>
</feature>
<comment type="caution">
    <text evidence="3">The sequence shown here is derived from an EMBL/GenBank/DDBJ whole genome shotgun (WGS) entry which is preliminary data.</text>
</comment>
<dbReference type="InterPro" id="IPR036866">
    <property type="entry name" value="RibonucZ/Hydroxyglut_hydro"/>
</dbReference>
<dbReference type="CDD" id="cd16282">
    <property type="entry name" value="metallo-hydrolase-like_MBL-fold"/>
    <property type="match status" value="1"/>
</dbReference>
<dbReference type="SUPFAM" id="SSF56281">
    <property type="entry name" value="Metallo-hydrolase/oxidoreductase"/>
    <property type="match status" value="1"/>
</dbReference>
<dbReference type="Gene3D" id="3.60.15.10">
    <property type="entry name" value="Ribonuclease Z/Hydroxyacylglutathione hydrolase-like"/>
    <property type="match status" value="1"/>
</dbReference>
<accession>A0A7X1FSE5</accession>
<protein>
    <submittedName>
        <fullName evidence="3">MBL fold metallo-hydrolase</fullName>
    </submittedName>
</protein>
<evidence type="ECO:0000259" key="2">
    <source>
        <dbReference type="SMART" id="SM00849"/>
    </source>
</evidence>
<dbReference type="GO" id="GO:0017001">
    <property type="term" value="P:antibiotic catabolic process"/>
    <property type="evidence" value="ECO:0007669"/>
    <property type="project" value="UniProtKB-ARBA"/>
</dbReference>